<feature type="transmembrane region" description="Helical" evidence="1">
    <location>
        <begin position="6"/>
        <end position="33"/>
    </location>
</feature>
<keyword evidence="3" id="KW-1185">Reference proteome</keyword>
<dbReference type="AlphaFoldDB" id="A0A847R925"/>
<dbReference type="Proteomes" id="UP000586067">
    <property type="component" value="Unassembled WGS sequence"/>
</dbReference>
<evidence type="ECO:0000256" key="1">
    <source>
        <dbReference type="SAM" id="Phobius"/>
    </source>
</evidence>
<evidence type="ECO:0000313" key="2">
    <source>
        <dbReference type="EMBL" id="NLQ18963.1"/>
    </source>
</evidence>
<organism evidence="2 3">
    <name type="scientific">Marinomonas profundi</name>
    <dbReference type="NCBI Taxonomy" id="2726122"/>
    <lineage>
        <taxon>Bacteria</taxon>
        <taxon>Pseudomonadati</taxon>
        <taxon>Pseudomonadota</taxon>
        <taxon>Gammaproteobacteria</taxon>
        <taxon>Oceanospirillales</taxon>
        <taxon>Oceanospirillaceae</taxon>
        <taxon>Marinomonas</taxon>
    </lineage>
</organism>
<accession>A0A847R925</accession>
<evidence type="ECO:0000313" key="3">
    <source>
        <dbReference type="Proteomes" id="UP000586067"/>
    </source>
</evidence>
<sequence>LVCWFAGLLVCWFAGLLVCWFAGLLVCCFRSLFELGGGSGEKSMVSCQNV</sequence>
<reference evidence="2 3" key="1">
    <citation type="submission" date="2020-04" db="EMBL/GenBank/DDBJ databases">
        <title>Marinomonas sp. M1K-6 isolated from the deep seawater of the Mariana Trench.</title>
        <authorList>
            <person name="Li Y."/>
        </authorList>
    </citation>
    <scope>NUCLEOTIDE SEQUENCE [LARGE SCALE GENOMIC DNA]</scope>
    <source>
        <strain evidence="2 3">M1K-6</strain>
    </source>
</reference>
<gene>
    <name evidence="2" type="ORF">HGG82_15250</name>
</gene>
<dbReference type="EMBL" id="JABAEK010000023">
    <property type="protein sequence ID" value="NLQ18963.1"/>
    <property type="molecule type" value="Genomic_DNA"/>
</dbReference>
<feature type="non-terminal residue" evidence="2">
    <location>
        <position position="1"/>
    </location>
</feature>
<name>A0A847R925_9GAMM</name>
<keyword evidence="1" id="KW-1133">Transmembrane helix</keyword>
<proteinExistence type="predicted"/>
<comment type="caution">
    <text evidence="2">The sequence shown here is derived from an EMBL/GenBank/DDBJ whole genome shotgun (WGS) entry which is preliminary data.</text>
</comment>
<keyword evidence="1" id="KW-0472">Membrane</keyword>
<protein>
    <submittedName>
        <fullName evidence="2">Uncharacterized protein</fullName>
    </submittedName>
</protein>
<keyword evidence="1" id="KW-0812">Transmembrane</keyword>